<organism evidence="2 3">
    <name type="scientific">Glaciimonas immobilis</name>
    <dbReference type="NCBI Taxonomy" id="728004"/>
    <lineage>
        <taxon>Bacteria</taxon>
        <taxon>Pseudomonadati</taxon>
        <taxon>Pseudomonadota</taxon>
        <taxon>Betaproteobacteria</taxon>
        <taxon>Burkholderiales</taxon>
        <taxon>Oxalobacteraceae</taxon>
        <taxon>Glaciimonas</taxon>
    </lineage>
</organism>
<dbReference type="RefSeq" id="WP_184013358.1">
    <property type="nucleotide sequence ID" value="NZ_JAAOZT010000002.1"/>
</dbReference>
<evidence type="ECO:0000256" key="1">
    <source>
        <dbReference type="SAM" id="MobiDB-lite"/>
    </source>
</evidence>
<evidence type="ECO:0000313" key="2">
    <source>
        <dbReference type="EMBL" id="MBB5198212.1"/>
    </source>
</evidence>
<gene>
    <name evidence="2" type="ORF">HNR39_000022</name>
</gene>
<dbReference type="EMBL" id="JACHHQ010000001">
    <property type="protein sequence ID" value="MBB5198212.1"/>
    <property type="molecule type" value="Genomic_DNA"/>
</dbReference>
<dbReference type="Gene3D" id="1.25.40.10">
    <property type="entry name" value="Tetratricopeptide repeat domain"/>
    <property type="match status" value="1"/>
</dbReference>
<evidence type="ECO:0000313" key="3">
    <source>
        <dbReference type="Proteomes" id="UP000571084"/>
    </source>
</evidence>
<dbReference type="AlphaFoldDB" id="A0A840RM90"/>
<dbReference type="InterPro" id="IPR019734">
    <property type="entry name" value="TPR_rpt"/>
</dbReference>
<dbReference type="InterPro" id="IPR011990">
    <property type="entry name" value="TPR-like_helical_dom_sf"/>
</dbReference>
<keyword evidence="3" id="KW-1185">Reference proteome</keyword>
<protein>
    <submittedName>
        <fullName evidence="2">Flp pilus assembly protein TadD</fullName>
    </submittedName>
</protein>
<comment type="caution">
    <text evidence="2">The sequence shown here is derived from an EMBL/GenBank/DDBJ whole genome shotgun (WGS) entry which is preliminary data.</text>
</comment>
<dbReference type="SMART" id="SM00028">
    <property type="entry name" value="TPR"/>
    <property type="match status" value="2"/>
</dbReference>
<proteinExistence type="predicted"/>
<feature type="region of interest" description="Disordered" evidence="1">
    <location>
        <begin position="318"/>
        <end position="347"/>
    </location>
</feature>
<dbReference type="SUPFAM" id="SSF48452">
    <property type="entry name" value="TPR-like"/>
    <property type="match status" value="1"/>
</dbReference>
<name>A0A840RM90_9BURK</name>
<sequence length="368" mass="39516">MIRTYAKSPQRRCAFLAVLSYCLRRYALLGRFCVSPAVMGSLLVRFGFLAACAARSPVVFVLPKSASRLVRNYNARFLAYPLLALSLGLSGCAVDSAARLYAQQNDAAQARQEAEVQSAKPDSKGVYLGLIRKMQLQGLYFASLAHLDAYEQQYGIAPDEQRLRADAFRETRQADAADATYRKLLSTSEAAAAWHGLGLLAAQSGNYIAAVPSFVAASKREPINPVMLSDLGYALLRSGDTNGARVPLAQAAELAPDNRKIISNLTLLLVVTGEGVKASAVMDKAKLTPEARAAIYRLADSIKTSLAPAAGAAQSVKVTQPSETVQNSRSRAQASQTQARTIRPLPANATDLRTNRFESMLDRFGAGG</sequence>
<dbReference type="Proteomes" id="UP000571084">
    <property type="component" value="Unassembled WGS sequence"/>
</dbReference>
<accession>A0A840RM90</accession>
<feature type="compositionally biased region" description="Polar residues" evidence="1">
    <location>
        <begin position="318"/>
        <end position="340"/>
    </location>
</feature>
<reference evidence="2 3" key="1">
    <citation type="submission" date="2020-08" db="EMBL/GenBank/DDBJ databases">
        <title>Genomic Encyclopedia of Type Strains, Phase IV (KMG-IV): sequencing the most valuable type-strain genomes for metagenomic binning, comparative biology and taxonomic classification.</title>
        <authorList>
            <person name="Goeker M."/>
        </authorList>
    </citation>
    <scope>NUCLEOTIDE SEQUENCE [LARGE SCALE GENOMIC DNA]</scope>
    <source>
        <strain evidence="2 3">DSM 23240</strain>
    </source>
</reference>